<gene>
    <name evidence="6" type="ORF">EZJ58_3365</name>
</gene>
<dbReference type="OrthoDB" id="9815676at2"/>
<dbReference type="Proteomes" id="UP000294555">
    <property type="component" value="Unassembled WGS sequence"/>
</dbReference>
<dbReference type="InterPro" id="IPR000847">
    <property type="entry name" value="LysR_HTH_N"/>
</dbReference>
<dbReference type="EMBL" id="SJOI01000001">
    <property type="protein sequence ID" value="TCL05193.1"/>
    <property type="molecule type" value="Genomic_DNA"/>
</dbReference>
<evidence type="ECO:0000313" key="7">
    <source>
        <dbReference type="Proteomes" id="UP000294555"/>
    </source>
</evidence>
<dbReference type="Pfam" id="PF03466">
    <property type="entry name" value="LysR_substrate"/>
    <property type="match status" value="1"/>
</dbReference>
<keyword evidence="4" id="KW-0804">Transcription</keyword>
<evidence type="ECO:0000259" key="5">
    <source>
        <dbReference type="PROSITE" id="PS50931"/>
    </source>
</evidence>
<dbReference type="RefSeq" id="WP_132923925.1">
    <property type="nucleotide sequence ID" value="NZ_SJOI01000001.1"/>
</dbReference>
<dbReference type="PANTHER" id="PTHR30537">
    <property type="entry name" value="HTH-TYPE TRANSCRIPTIONAL REGULATOR"/>
    <property type="match status" value="1"/>
</dbReference>
<dbReference type="PROSITE" id="PS50931">
    <property type="entry name" value="HTH_LYSR"/>
    <property type="match status" value="1"/>
</dbReference>
<proteinExistence type="inferred from homology"/>
<feature type="domain" description="HTH lysR-type" evidence="5">
    <location>
        <begin position="1"/>
        <end position="59"/>
    </location>
</feature>
<comment type="caution">
    <text evidence="6">The sequence shown here is derived from an EMBL/GenBank/DDBJ whole genome shotgun (WGS) entry which is preliminary data.</text>
</comment>
<dbReference type="SUPFAM" id="SSF53850">
    <property type="entry name" value="Periplasmic binding protein-like II"/>
    <property type="match status" value="1"/>
</dbReference>
<dbReference type="GO" id="GO:0003700">
    <property type="term" value="F:DNA-binding transcription factor activity"/>
    <property type="evidence" value="ECO:0007669"/>
    <property type="project" value="InterPro"/>
</dbReference>
<evidence type="ECO:0000313" key="6">
    <source>
        <dbReference type="EMBL" id="TCL05193.1"/>
    </source>
</evidence>
<keyword evidence="3" id="KW-0238">DNA-binding</keyword>
<dbReference type="InterPro" id="IPR005119">
    <property type="entry name" value="LysR_subst-bd"/>
</dbReference>
<sequence>MDRLAAMETFICVVESGSFTAASRRLNLGQPAVSKTVAQLEERLGVRLLIRSTRGLTPTEAGEEYYQRSKRAMDDINEAEVAARGSGSGLTGRLRICAPVTFARLHILPHLGAFLARNPDLYIDVVLDDRHIDLVSEGIDVALRLGDLRDSSLIARRLATCRLLILGTPDYFARAGEPRIPEDLVAHQAVVYTQRGGGGSKWVFSRHGEERIIHGRGRVRASAAEGIRTLVLSGLGLAMASEWMFAPELAAGLVVPVLNDWHLPTMDLWAVFPTGRMASAKARAFVAYLAEVVQGASSPLANPLYSQQE</sequence>
<name>A0A4R1NCT6_9GAMM</name>
<dbReference type="PRINTS" id="PR00039">
    <property type="entry name" value="HTHLYSR"/>
</dbReference>
<keyword evidence="7" id="KW-1185">Reference proteome</keyword>
<comment type="similarity">
    <text evidence="1">Belongs to the LysR transcriptional regulatory family.</text>
</comment>
<dbReference type="InterPro" id="IPR058163">
    <property type="entry name" value="LysR-type_TF_proteobact-type"/>
</dbReference>
<dbReference type="Pfam" id="PF00126">
    <property type="entry name" value="HTH_1"/>
    <property type="match status" value="1"/>
</dbReference>
<dbReference type="GO" id="GO:0003677">
    <property type="term" value="F:DNA binding"/>
    <property type="evidence" value="ECO:0007669"/>
    <property type="project" value="UniProtKB-KW"/>
</dbReference>
<dbReference type="PANTHER" id="PTHR30537:SF80">
    <property type="entry name" value="TRANSCRIPTIONAL REGULATOR"/>
    <property type="match status" value="1"/>
</dbReference>
<dbReference type="CDD" id="cd08422">
    <property type="entry name" value="PBP2_CrgA_like"/>
    <property type="match status" value="1"/>
</dbReference>
<dbReference type="AlphaFoldDB" id="A0A4R1NCT6"/>
<evidence type="ECO:0000256" key="4">
    <source>
        <dbReference type="ARBA" id="ARBA00023163"/>
    </source>
</evidence>
<keyword evidence="2" id="KW-0805">Transcription regulation</keyword>
<reference evidence="6 7" key="1">
    <citation type="submission" date="2019-02" db="EMBL/GenBank/DDBJ databases">
        <title>Investigation of anaerobic lignin degradation for improved lignocellulosic biofuels.</title>
        <authorList>
            <person name="Deangelis K."/>
        </authorList>
    </citation>
    <scope>NUCLEOTIDE SEQUENCE [LARGE SCALE GENOMIC DNA]</scope>
    <source>
        <strain evidence="6 7">159R</strain>
    </source>
</reference>
<dbReference type="InterPro" id="IPR036390">
    <property type="entry name" value="WH_DNA-bd_sf"/>
</dbReference>
<evidence type="ECO:0000256" key="2">
    <source>
        <dbReference type="ARBA" id="ARBA00023015"/>
    </source>
</evidence>
<dbReference type="FunFam" id="1.10.10.10:FF:000001">
    <property type="entry name" value="LysR family transcriptional regulator"/>
    <property type="match status" value="1"/>
</dbReference>
<evidence type="ECO:0000256" key="3">
    <source>
        <dbReference type="ARBA" id="ARBA00023125"/>
    </source>
</evidence>
<dbReference type="Gene3D" id="1.10.10.10">
    <property type="entry name" value="Winged helix-like DNA-binding domain superfamily/Winged helix DNA-binding domain"/>
    <property type="match status" value="1"/>
</dbReference>
<evidence type="ECO:0000256" key="1">
    <source>
        <dbReference type="ARBA" id="ARBA00009437"/>
    </source>
</evidence>
<protein>
    <submittedName>
        <fullName evidence="6">LysR family transcriptional regulator</fullName>
    </submittedName>
</protein>
<organism evidence="6 7">
    <name type="scientific">Sodalis ligni</name>
    <dbReference type="NCBI Taxonomy" id="2697027"/>
    <lineage>
        <taxon>Bacteria</taxon>
        <taxon>Pseudomonadati</taxon>
        <taxon>Pseudomonadota</taxon>
        <taxon>Gammaproteobacteria</taxon>
        <taxon>Enterobacterales</taxon>
        <taxon>Bruguierivoracaceae</taxon>
        <taxon>Sodalis</taxon>
    </lineage>
</organism>
<dbReference type="SUPFAM" id="SSF46785">
    <property type="entry name" value="Winged helix' DNA-binding domain"/>
    <property type="match status" value="1"/>
</dbReference>
<accession>A0A4R1NCT6</accession>
<dbReference type="InterPro" id="IPR036388">
    <property type="entry name" value="WH-like_DNA-bd_sf"/>
</dbReference>
<dbReference type="Gene3D" id="3.40.190.290">
    <property type="match status" value="1"/>
</dbReference>